<dbReference type="PANTHER" id="PTHR35585:SF1">
    <property type="entry name" value="HHE DOMAIN PROTEIN (AFU_ORTHOLOGUE AFUA_4G00730)"/>
    <property type="match status" value="1"/>
</dbReference>
<dbReference type="Proteomes" id="UP000197174">
    <property type="component" value="Unassembled WGS sequence"/>
</dbReference>
<gene>
    <name evidence="3" type="ORF">B5D80_10170</name>
</gene>
<evidence type="ECO:0000256" key="1">
    <source>
        <dbReference type="SAM" id="MobiDB-lite"/>
    </source>
</evidence>
<proteinExistence type="predicted"/>
<name>A0A246RPJ5_9ACTN</name>
<evidence type="ECO:0000313" key="4">
    <source>
        <dbReference type="Proteomes" id="UP000197174"/>
    </source>
</evidence>
<evidence type="ECO:0000313" key="3">
    <source>
        <dbReference type="EMBL" id="OWV09352.1"/>
    </source>
</evidence>
<organism evidence="3 4">
    <name type="scientific">Micromonospora wenchangensis</name>
    <dbReference type="NCBI Taxonomy" id="1185415"/>
    <lineage>
        <taxon>Bacteria</taxon>
        <taxon>Bacillati</taxon>
        <taxon>Actinomycetota</taxon>
        <taxon>Actinomycetes</taxon>
        <taxon>Micromonosporales</taxon>
        <taxon>Micromonosporaceae</taxon>
        <taxon>Micromonospora</taxon>
    </lineage>
</organism>
<dbReference type="Gene3D" id="1.20.120.520">
    <property type="entry name" value="nmb1532 protein domain like"/>
    <property type="match status" value="1"/>
</dbReference>
<dbReference type="PANTHER" id="PTHR35585">
    <property type="entry name" value="HHE DOMAIN PROTEIN (AFU_ORTHOLOGUE AFUA_4G00730)"/>
    <property type="match status" value="1"/>
</dbReference>
<accession>A0A246RPJ5</accession>
<protein>
    <submittedName>
        <fullName evidence="3">Hemerythrin</fullName>
    </submittedName>
</protein>
<dbReference type="RefSeq" id="WP_088643554.1">
    <property type="nucleotide sequence ID" value="NZ_CBDRBW010000036.1"/>
</dbReference>
<sequence>MSDLQATTAQDVVDVLTADHHEIEAIFVELENPQGTAEHRRRLADVLIAELVRHAVAEEMYVYPTARRALPDGDQLAEHEIAEHAAAERTLKELEPLDPSDARFEPLISHLAKTIRHHVREEESELFPRLRAAVAHEELVELADRVRAAKGHLPTRPHPGAPDHPPANRLLNPGTGLVDRIRDTLSGRPTTRAELHDGQD</sequence>
<evidence type="ECO:0000259" key="2">
    <source>
        <dbReference type="Pfam" id="PF01814"/>
    </source>
</evidence>
<dbReference type="Pfam" id="PF01814">
    <property type="entry name" value="Hemerythrin"/>
    <property type="match status" value="1"/>
</dbReference>
<feature type="compositionally biased region" description="Pro residues" evidence="1">
    <location>
        <begin position="156"/>
        <end position="165"/>
    </location>
</feature>
<feature type="domain" description="Hemerythrin-like" evidence="2">
    <location>
        <begin position="12"/>
        <end position="130"/>
    </location>
</feature>
<reference evidence="3 4" key="1">
    <citation type="submission" date="2017-03" db="EMBL/GenBank/DDBJ databases">
        <title>Whole genome sequence of Micromonospora wenchangensis, isolated from mangrove soil.</title>
        <authorList>
            <person name="Yang H."/>
        </authorList>
    </citation>
    <scope>NUCLEOTIDE SEQUENCE [LARGE SCALE GENOMIC DNA]</scope>
    <source>
        <strain evidence="3 4">CCTCC AA 2012002</strain>
    </source>
</reference>
<keyword evidence="4" id="KW-1185">Reference proteome</keyword>
<feature type="region of interest" description="Disordered" evidence="1">
    <location>
        <begin position="151"/>
        <end position="175"/>
    </location>
</feature>
<dbReference type="EMBL" id="MZMV01000012">
    <property type="protein sequence ID" value="OWV09352.1"/>
    <property type="molecule type" value="Genomic_DNA"/>
</dbReference>
<dbReference type="AlphaFoldDB" id="A0A246RPJ5"/>
<dbReference type="OrthoDB" id="9793637at2"/>
<dbReference type="InterPro" id="IPR012312">
    <property type="entry name" value="Hemerythrin-like"/>
</dbReference>
<dbReference type="CDD" id="cd12108">
    <property type="entry name" value="Hr-like"/>
    <property type="match status" value="1"/>
</dbReference>
<comment type="caution">
    <text evidence="3">The sequence shown here is derived from an EMBL/GenBank/DDBJ whole genome shotgun (WGS) entry which is preliminary data.</text>
</comment>